<protein>
    <submittedName>
        <fullName evidence="5">Crp/Fnr family transcriptional regulator</fullName>
    </submittedName>
</protein>
<organism evidence="5 6">
    <name type="scientific">Dorea hominis</name>
    <dbReference type="NCBI Taxonomy" id="2763040"/>
    <lineage>
        <taxon>Bacteria</taxon>
        <taxon>Bacillati</taxon>
        <taxon>Bacillota</taxon>
        <taxon>Clostridia</taxon>
        <taxon>Lachnospirales</taxon>
        <taxon>Lachnospiraceae</taxon>
        <taxon>Dorea</taxon>
    </lineage>
</organism>
<evidence type="ECO:0000256" key="2">
    <source>
        <dbReference type="ARBA" id="ARBA00023125"/>
    </source>
</evidence>
<accession>A0ABR7ERS4</accession>
<keyword evidence="6" id="KW-1185">Reference proteome</keyword>
<evidence type="ECO:0000259" key="4">
    <source>
        <dbReference type="PROSITE" id="PS50042"/>
    </source>
</evidence>
<keyword evidence="1" id="KW-0805">Transcription regulation</keyword>
<dbReference type="RefSeq" id="WP_186855318.1">
    <property type="nucleotide sequence ID" value="NZ_JACOOY010000002.1"/>
</dbReference>
<evidence type="ECO:0000256" key="1">
    <source>
        <dbReference type="ARBA" id="ARBA00023015"/>
    </source>
</evidence>
<feature type="domain" description="Cyclic nucleotide-binding" evidence="4">
    <location>
        <begin position="8"/>
        <end position="131"/>
    </location>
</feature>
<evidence type="ECO:0000313" key="5">
    <source>
        <dbReference type="EMBL" id="MBC5664025.1"/>
    </source>
</evidence>
<sequence length="216" mass="24344">MKINEIPLFGGIREENLTEMLKCLDGREKSYRKGEMILTEEESSAGAGLVLEGMVQVAEEDVFGNRNILEHVKTGQLYGAAFSCAGIKKSPVSVMAVTDCRILLINMNKVIETCPMSCTFHQRLISNLVRIMAIKNVALNEKISHLSRRSTKEKLLSYLSDCAKKAQSMHFTIPFDRQELADYLCVERSAMSAELGKLKKTGILDCRKNEFWLKEM</sequence>
<dbReference type="InterPro" id="IPR012318">
    <property type="entry name" value="HTH_CRP"/>
</dbReference>
<dbReference type="PROSITE" id="PS50042">
    <property type="entry name" value="CNMP_BINDING_3"/>
    <property type="match status" value="1"/>
</dbReference>
<gene>
    <name evidence="5" type="ORF">H8S07_01825</name>
</gene>
<evidence type="ECO:0000313" key="6">
    <source>
        <dbReference type="Proteomes" id="UP000647235"/>
    </source>
</evidence>
<dbReference type="Pfam" id="PF00027">
    <property type="entry name" value="cNMP_binding"/>
    <property type="match status" value="1"/>
</dbReference>
<dbReference type="InterPro" id="IPR036390">
    <property type="entry name" value="WH_DNA-bd_sf"/>
</dbReference>
<dbReference type="InterPro" id="IPR014710">
    <property type="entry name" value="RmlC-like_jellyroll"/>
</dbReference>
<proteinExistence type="predicted"/>
<dbReference type="SUPFAM" id="SSF46785">
    <property type="entry name" value="Winged helix' DNA-binding domain"/>
    <property type="match status" value="1"/>
</dbReference>
<dbReference type="InterPro" id="IPR018490">
    <property type="entry name" value="cNMP-bd_dom_sf"/>
</dbReference>
<comment type="caution">
    <text evidence="5">The sequence shown here is derived from an EMBL/GenBank/DDBJ whole genome shotgun (WGS) entry which is preliminary data.</text>
</comment>
<dbReference type="Proteomes" id="UP000647235">
    <property type="component" value="Unassembled WGS sequence"/>
</dbReference>
<evidence type="ECO:0000256" key="3">
    <source>
        <dbReference type="ARBA" id="ARBA00023163"/>
    </source>
</evidence>
<dbReference type="Gene3D" id="2.60.120.10">
    <property type="entry name" value="Jelly Rolls"/>
    <property type="match status" value="1"/>
</dbReference>
<name>A0ABR7ERS4_9FIRM</name>
<dbReference type="EMBL" id="JACOOY010000002">
    <property type="protein sequence ID" value="MBC5664025.1"/>
    <property type="molecule type" value="Genomic_DNA"/>
</dbReference>
<dbReference type="SUPFAM" id="SSF51206">
    <property type="entry name" value="cAMP-binding domain-like"/>
    <property type="match status" value="1"/>
</dbReference>
<dbReference type="Pfam" id="PF13545">
    <property type="entry name" value="HTH_Crp_2"/>
    <property type="match status" value="1"/>
</dbReference>
<reference evidence="5 6" key="1">
    <citation type="submission" date="2020-08" db="EMBL/GenBank/DDBJ databases">
        <title>Genome public.</title>
        <authorList>
            <person name="Liu C."/>
            <person name="Sun Q."/>
        </authorList>
    </citation>
    <scope>NUCLEOTIDE SEQUENCE [LARGE SCALE GENOMIC DNA]</scope>
    <source>
        <strain evidence="5 6">NSJ-36</strain>
    </source>
</reference>
<dbReference type="CDD" id="cd00038">
    <property type="entry name" value="CAP_ED"/>
    <property type="match status" value="1"/>
</dbReference>
<keyword evidence="3" id="KW-0804">Transcription</keyword>
<keyword evidence="2" id="KW-0238">DNA-binding</keyword>
<dbReference type="InterPro" id="IPR000595">
    <property type="entry name" value="cNMP-bd_dom"/>
</dbReference>